<comment type="subcellular location">
    <subcellularLocation>
        <location evidence="1">Chromosome</location>
    </subcellularLocation>
</comment>
<gene>
    <name evidence="12" type="ORF">BDV98DRAFT_511922</name>
</gene>
<dbReference type="Gene3D" id="2.170.270.10">
    <property type="entry name" value="SET domain"/>
    <property type="match status" value="1"/>
</dbReference>
<keyword evidence="3" id="KW-0489">Methyltransferase</keyword>
<sequence>MEADAKLACILNRRVSTSPSATSDVPYYTEHSATPEEEEPPRWPSTTSQILTFQDFRRQLQIHVRSSANIPHLFQDHINSLPQSFRDRPEIRAVFEAMMIENTWRDEPGAPRIKIINNIDSETTPPWEFHYSNHMWYGSNIPTPNAKKLKGCDCVGRCNPKSNTCACAKRQRILHNLHEDSKFRGFAYDKSGQLVFGDDQYPILECNDMCACDEDCMNRVIQRGRKCKVDLVKTADKGWGVFAAETGKIPKGTYIGIYAGELITDADGESRGKIYNHFGRTYLFNLDSYHLKYVNNEEPEHDDFDNKYVVDAYHAGNFTRFLNHSCAPNCSLFSVYLNTPDLSTPLLALFSTRDIEPREELSFDYSGDQTADAADLPKKADAIHVKCNCGAPNCRGVSFLAKRALLQQLITLCQ</sequence>
<evidence type="ECO:0000259" key="10">
    <source>
        <dbReference type="PROSITE" id="PS50867"/>
    </source>
</evidence>
<keyword evidence="2" id="KW-0158">Chromosome</keyword>
<accession>A0A5C3QK26</accession>
<dbReference type="PROSITE" id="PS50280">
    <property type="entry name" value="SET"/>
    <property type="match status" value="1"/>
</dbReference>
<keyword evidence="6" id="KW-0479">Metal-binding</keyword>
<evidence type="ECO:0000313" key="12">
    <source>
        <dbReference type="EMBL" id="TFK98713.1"/>
    </source>
</evidence>
<keyword evidence="13" id="KW-1185">Reference proteome</keyword>
<feature type="domain" description="Pre-SET" evidence="10">
    <location>
        <begin position="150"/>
        <end position="224"/>
    </location>
</feature>
<reference evidence="12 13" key="1">
    <citation type="journal article" date="2019" name="Nat. Ecol. Evol.">
        <title>Megaphylogeny resolves global patterns of mushroom evolution.</title>
        <authorList>
            <person name="Varga T."/>
            <person name="Krizsan K."/>
            <person name="Foldi C."/>
            <person name="Dima B."/>
            <person name="Sanchez-Garcia M."/>
            <person name="Sanchez-Ramirez S."/>
            <person name="Szollosi G.J."/>
            <person name="Szarkandi J.G."/>
            <person name="Papp V."/>
            <person name="Albert L."/>
            <person name="Andreopoulos W."/>
            <person name="Angelini C."/>
            <person name="Antonin V."/>
            <person name="Barry K.W."/>
            <person name="Bougher N.L."/>
            <person name="Buchanan P."/>
            <person name="Buyck B."/>
            <person name="Bense V."/>
            <person name="Catcheside P."/>
            <person name="Chovatia M."/>
            <person name="Cooper J."/>
            <person name="Damon W."/>
            <person name="Desjardin D."/>
            <person name="Finy P."/>
            <person name="Geml J."/>
            <person name="Haridas S."/>
            <person name="Hughes K."/>
            <person name="Justo A."/>
            <person name="Karasinski D."/>
            <person name="Kautmanova I."/>
            <person name="Kiss B."/>
            <person name="Kocsube S."/>
            <person name="Kotiranta H."/>
            <person name="LaButti K.M."/>
            <person name="Lechner B.E."/>
            <person name="Liimatainen K."/>
            <person name="Lipzen A."/>
            <person name="Lukacs Z."/>
            <person name="Mihaltcheva S."/>
            <person name="Morgado L.N."/>
            <person name="Niskanen T."/>
            <person name="Noordeloos M.E."/>
            <person name="Ohm R.A."/>
            <person name="Ortiz-Santana B."/>
            <person name="Ovrebo C."/>
            <person name="Racz N."/>
            <person name="Riley R."/>
            <person name="Savchenko A."/>
            <person name="Shiryaev A."/>
            <person name="Soop K."/>
            <person name="Spirin V."/>
            <person name="Szebenyi C."/>
            <person name="Tomsovsky M."/>
            <person name="Tulloss R.E."/>
            <person name="Uehling J."/>
            <person name="Grigoriev I.V."/>
            <person name="Vagvolgyi C."/>
            <person name="Papp T."/>
            <person name="Martin F.M."/>
            <person name="Miettinen O."/>
            <person name="Hibbett D.S."/>
            <person name="Nagy L.G."/>
        </authorList>
    </citation>
    <scope>NUCLEOTIDE SEQUENCE [LARGE SCALE GENOMIC DNA]</scope>
    <source>
        <strain evidence="12 13">CBS 309.79</strain>
    </source>
</reference>
<protein>
    <recommendedName>
        <fullName evidence="14">SET domain-containing protein</fullName>
    </recommendedName>
</protein>
<dbReference type="SMART" id="SM00468">
    <property type="entry name" value="PreSET"/>
    <property type="match status" value="1"/>
</dbReference>
<proteinExistence type="predicted"/>
<dbReference type="EMBL" id="ML178838">
    <property type="protein sequence ID" value="TFK98713.1"/>
    <property type="molecule type" value="Genomic_DNA"/>
</dbReference>
<keyword evidence="4" id="KW-0808">Transferase</keyword>
<dbReference type="OrthoDB" id="308383at2759"/>
<evidence type="ECO:0000256" key="6">
    <source>
        <dbReference type="ARBA" id="ARBA00022723"/>
    </source>
</evidence>
<dbReference type="SMART" id="SM00317">
    <property type="entry name" value="SET"/>
    <property type="match status" value="1"/>
</dbReference>
<dbReference type="InterPro" id="IPR001214">
    <property type="entry name" value="SET_dom"/>
</dbReference>
<feature type="region of interest" description="Disordered" evidence="8">
    <location>
        <begin position="18"/>
        <end position="45"/>
    </location>
</feature>
<evidence type="ECO:0008006" key="14">
    <source>
        <dbReference type="Google" id="ProtNLM"/>
    </source>
</evidence>
<dbReference type="Proteomes" id="UP000305067">
    <property type="component" value="Unassembled WGS sequence"/>
</dbReference>
<dbReference type="GO" id="GO:0032259">
    <property type="term" value="P:methylation"/>
    <property type="evidence" value="ECO:0007669"/>
    <property type="project" value="UniProtKB-KW"/>
</dbReference>
<evidence type="ECO:0000256" key="4">
    <source>
        <dbReference type="ARBA" id="ARBA00022679"/>
    </source>
</evidence>
<evidence type="ECO:0000256" key="7">
    <source>
        <dbReference type="ARBA" id="ARBA00022833"/>
    </source>
</evidence>
<feature type="domain" description="SET" evidence="9">
    <location>
        <begin position="227"/>
        <end position="366"/>
    </location>
</feature>
<evidence type="ECO:0000259" key="11">
    <source>
        <dbReference type="PROSITE" id="PS50868"/>
    </source>
</evidence>
<evidence type="ECO:0000256" key="8">
    <source>
        <dbReference type="SAM" id="MobiDB-lite"/>
    </source>
</evidence>
<keyword evidence="5" id="KW-0949">S-adenosyl-L-methionine</keyword>
<dbReference type="InterPro" id="IPR046341">
    <property type="entry name" value="SET_dom_sf"/>
</dbReference>
<dbReference type="GO" id="GO:0005634">
    <property type="term" value="C:nucleus"/>
    <property type="evidence" value="ECO:0007669"/>
    <property type="project" value="InterPro"/>
</dbReference>
<dbReference type="PROSITE" id="PS50868">
    <property type="entry name" value="POST_SET"/>
    <property type="match status" value="1"/>
</dbReference>
<dbReference type="Pfam" id="PF00856">
    <property type="entry name" value="SET"/>
    <property type="match status" value="1"/>
</dbReference>
<dbReference type="InterPro" id="IPR003616">
    <property type="entry name" value="Post-SET_dom"/>
</dbReference>
<dbReference type="SUPFAM" id="SSF82199">
    <property type="entry name" value="SET domain"/>
    <property type="match status" value="1"/>
</dbReference>
<feature type="domain" description="Post-SET" evidence="11">
    <location>
        <begin position="383"/>
        <end position="399"/>
    </location>
</feature>
<dbReference type="InterPro" id="IPR007728">
    <property type="entry name" value="Pre-SET_dom"/>
</dbReference>
<keyword evidence="7" id="KW-0862">Zinc</keyword>
<name>A0A5C3QK26_9AGAR</name>
<dbReference type="PROSITE" id="PS50867">
    <property type="entry name" value="PRE_SET"/>
    <property type="match status" value="1"/>
</dbReference>
<dbReference type="InterPro" id="IPR050973">
    <property type="entry name" value="H3K9_Histone-Lys_N-MTase"/>
</dbReference>
<dbReference type="AlphaFoldDB" id="A0A5C3QK26"/>
<evidence type="ECO:0000256" key="1">
    <source>
        <dbReference type="ARBA" id="ARBA00004286"/>
    </source>
</evidence>
<dbReference type="STRING" id="1884261.A0A5C3QK26"/>
<evidence type="ECO:0000313" key="13">
    <source>
        <dbReference type="Proteomes" id="UP000305067"/>
    </source>
</evidence>
<evidence type="ECO:0000256" key="5">
    <source>
        <dbReference type="ARBA" id="ARBA00022691"/>
    </source>
</evidence>
<dbReference type="GO" id="GO:0042054">
    <property type="term" value="F:histone methyltransferase activity"/>
    <property type="evidence" value="ECO:0007669"/>
    <property type="project" value="InterPro"/>
</dbReference>
<dbReference type="PANTHER" id="PTHR46223:SF3">
    <property type="entry name" value="HISTONE-LYSINE N-METHYLTRANSFERASE SET-23"/>
    <property type="match status" value="1"/>
</dbReference>
<evidence type="ECO:0000256" key="3">
    <source>
        <dbReference type="ARBA" id="ARBA00022603"/>
    </source>
</evidence>
<dbReference type="GO" id="GO:0008270">
    <property type="term" value="F:zinc ion binding"/>
    <property type="evidence" value="ECO:0007669"/>
    <property type="project" value="InterPro"/>
</dbReference>
<evidence type="ECO:0000259" key="9">
    <source>
        <dbReference type="PROSITE" id="PS50280"/>
    </source>
</evidence>
<dbReference type="GO" id="GO:0005694">
    <property type="term" value="C:chromosome"/>
    <property type="evidence" value="ECO:0007669"/>
    <property type="project" value="UniProtKB-SubCell"/>
</dbReference>
<organism evidence="12 13">
    <name type="scientific">Pterulicium gracile</name>
    <dbReference type="NCBI Taxonomy" id="1884261"/>
    <lineage>
        <taxon>Eukaryota</taxon>
        <taxon>Fungi</taxon>
        <taxon>Dikarya</taxon>
        <taxon>Basidiomycota</taxon>
        <taxon>Agaricomycotina</taxon>
        <taxon>Agaricomycetes</taxon>
        <taxon>Agaricomycetidae</taxon>
        <taxon>Agaricales</taxon>
        <taxon>Pleurotineae</taxon>
        <taxon>Pterulaceae</taxon>
        <taxon>Pterulicium</taxon>
    </lineage>
</organism>
<dbReference type="Pfam" id="PF05033">
    <property type="entry name" value="Pre-SET"/>
    <property type="match status" value="1"/>
</dbReference>
<dbReference type="PANTHER" id="PTHR46223">
    <property type="entry name" value="HISTONE-LYSINE N-METHYLTRANSFERASE SUV39H"/>
    <property type="match status" value="1"/>
</dbReference>
<evidence type="ECO:0000256" key="2">
    <source>
        <dbReference type="ARBA" id="ARBA00022454"/>
    </source>
</evidence>